<proteinExistence type="predicted"/>
<feature type="transmembrane region" description="Helical" evidence="1">
    <location>
        <begin position="20"/>
        <end position="44"/>
    </location>
</feature>
<comment type="caution">
    <text evidence="2">The sequence shown here is derived from an EMBL/GenBank/DDBJ whole genome shotgun (WGS) entry which is preliminary data.</text>
</comment>
<evidence type="ECO:0000313" key="2">
    <source>
        <dbReference type="EMBL" id="PWK78660.1"/>
    </source>
</evidence>
<name>A0A316HF78_9SPHI</name>
<dbReference type="Proteomes" id="UP000245678">
    <property type="component" value="Unassembled WGS sequence"/>
</dbReference>
<keyword evidence="3" id="KW-1185">Reference proteome</keyword>
<evidence type="ECO:0000256" key="1">
    <source>
        <dbReference type="SAM" id="Phobius"/>
    </source>
</evidence>
<reference evidence="2 3" key="1">
    <citation type="submission" date="2018-05" db="EMBL/GenBank/DDBJ databases">
        <title>Genomic Encyclopedia of Archaeal and Bacterial Type Strains, Phase II (KMG-II): from individual species to whole genera.</title>
        <authorList>
            <person name="Goeker M."/>
        </authorList>
    </citation>
    <scope>NUCLEOTIDE SEQUENCE [LARGE SCALE GENOMIC DNA]</scope>
    <source>
        <strain evidence="2 3">DSM 19975</strain>
    </source>
</reference>
<keyword evidence="1" id="KW-0472">Membrane</keyword>
<protein>
    <submittedName>
        <fullName evidence="2">Uncharacterized protein</fullName>
    </submittedName>
</protein>
<organism evidence="2 3">
    <name type="scientific">Mucilaginibacter oryzae</name>
    <dbReference type="NCBI Taxonomy" id="468058"/>
    <lineage>
        <taxon>Bacteria</taxon>
        <taxon>Pseudomonadati</taxon>
        <taxon>Bacteroidota</taxon>
        <taxon>Sphingobacteriia</taxon>
        <taxon>Sphingobacteriales</taxon>
        <taxon>Sphingobacteriaceae</taxon>
        <taxon>Mucilaginibacter</taxon>
    </lineage>
</organism>
<dbReference type="AlphaFoldDB" id="A0A316HF78"/>
<gene>
    <name evidence="2" type="ORF">LX99_01107</name>
</gene>
<evidence type="ECO:0000313" key="3">
    <source>
        <dbReference type="Proteomes" id="UP000245678"/>
    </source>
</evidence>
<accession>A0A316HF78</accession>
<keyword evidence="1" id="KW-1133">Transmembrane helix</keyword>
<keyword evidence="1" id="KW-0812">Transmembrane</keyword>
<dbReference type="EMBL" id="QGHA01000002">
    <property type="protein sequence ID" value="PWK78660.1"/>
    <property type="molecule type" value="Genomic_DNA"/>
</dbReference>
<sequence length="54" mass="6581">MHFKAFSKFLRRKNEYAYHLMLLSFATFFDELIENVLPLFYLYVMATVKEVILK</sequence>